<dbReference type="Proteomes" id="UP000325577">
    <property type="component" value="Linkage Group LG16"/>
</dbReference>
<feature type="compositionally biased region" description="Polar residues" evidence="1">
    <location>
        <begin position="12"/>
        <end position="32"/>
    </location>
</feature>
<dbReference type="EMBL" id="CM018039">
    <property type="protein sequence ID" value="KAA8536455.1"/>
    <property type="molecule type" value="Genomic_DNA"/>
</dbReference>
<evidence type="ECO:0000313" key="3">
    <source>
        <dbReference type="Proteomes" id="UP000325577"/>
    </source>
</evidence>
<sequence length="138" mass="15315">MLSSRAGKHQENISGLASKQMATSEMATTSNVIDPVETTVKEKEDPRITGRRGRSKSKDVTASMEARLERMEWAVADIGMQLEDEIPSSATLEAAVEDLRGEALGALNSMADTLRQEFQRQLDQVFAELASFREEIRK</sequence>
<feature type="region of interest" description="Disordered" evidence="1">
    <location>
        <begin position="1"/>
        <end position="63"/>
    </location>
</feature>
<feature type="compositionally biased region" description="Basic and acidic residues" evidence="1">
    <location>
        <begin position="39"/>
        <end position="48"/>
    </location>
</feature>
<name>A0A5J5AZI9_9ASTE</name>
<dbReference type="OrthoDB" id="1750119at2759"/>
<organism evidence="2 3">
    <name type="scientific">Nyssa sinensis</name>
    <dbReference type="NCBI Taxonomy" id="561372"/>
    <lineage>
        <taxon>Eukaryota</taxon>
        <taxon>Viridiplantae</taxon>
        <taxon>Streptophyta</taxon>
        <taxon>Embryophyta</taxon>
        <taxon>Tracheophyta</taxon>
        <taxon>Spermatophyta</taxon>
        <taxon>Magnoliopsida</taxon>
        <taxon>eudicotyledons</taxon>
        <taxon>Gunneridae</taxon>
        <taxon>Pentapetalae</taxon>
        <taxon>asterids</taxon>
        <taxon>Cornales</taxon>
        <taxon>Nyssaceae</taxon>
        <taxon>Nyssa</taxon>
    </lineage>
</organism>
<reference evidence="2 3" key="1">
    <citation type="submission" date="2019-09" db="EMBL/GenBank/DDBJ databases">
        <title>A chromosome-level genome assembly of the Chinese tupelo Nyssa sinensis.</title>
        <authorList>
            <person name="Yang X."/>
            <person name="Kang M."/>
            <person name="Yang Y."/>
            <person name="Xiong H."/>
            <person name="Wang M."/>
            <person name="Zhang Z."/>
            <person name="Wang Z."/>
            <person name="Wu H."/>
            <person name="Ma T."/>
            <person name="Liu J."/>
            <person name="Xi Z."/>
        </authorList>
    </citation>
    <scope>NUCLEOTIDE SEQUENCE [LARGE SCALE GENOMIC DNA]</scope>
    <source>
        <strain evidence="2">J267</strain>
        <tissue evidence="2">Leaf</tissue>
    </source>
</reference>
<keyword evidence="3" id="KW-1185">Reference proteome</keyword>
<dbReference type="AlphaFoldDB" id="A0A5J5AZI9"/>
<accession>A0A5J5AZI9</accession>
<proteinExistence type="predicted"/>
<evidence type="ECO:0000256" key="1">
    <source>
        <dbReference type="SAM" id="MobiDB-lite"/>
    </source>
</evidence>
<protein>
    <submittedName>
        <fullName evidence="2">Uncharacterized protein</fullName>
    </submittedName>
</protein>
<evidence type="ECO:0000313" key="2">
    <source>
        <dbReference type="EMBL" id="KAA8536455.1"/>
    </source>
</evidence>
<gene>
    <name evidence="2" type="ORF">F0562_028933</name>
</gene>